<keyword evidence="1" id="KW-0732">Signal</keyword>
<gene>
    <name evidence="2" type="ORF">B0H63DRAFT_528156</name>
</gene>
<evidence type="ECO:0000313" key="2">
    <source>
        <dbReference type="EMBL" id="KAK3370435.1"/>
    </source>
</evidence>
<protein>
    <submittedName>
        <fullName evidence="2">Uncharacterized protein</fullName>
    </submittedName>
</protein>
<name>A0AAE0K680_9PEZI</name>
<proteinExistence type="predicted"/>
<dbReference type="AlphaFoldDB" id="A0AAE0K680"/>
<dbReference type="Proteomes" id="UP001285441">
    <property type="component" value="Unassembled WGS sequence"/>
</dbReference>
<accession>A0AAE0K680</accession>
<sequence length="138" mass="15168">MQLSINQLVALASPAILVLLPVAAAACTKSDNPNQCSLGLWGYVNGANVGTGVDISWKQAKIYDNQCGEIGFKDGINENQSITSQLPLTVEVRRLDFNGNYNYIGFCYGGYCFEGDFACELTSNNEKNWCYKTFDCPR</sequence>
<comment type="caution">
    <text evidence="2">The sequence shown here is derived from an EMBL/GenBank/DDBJ whole genome shotgun (WGS) entry which is preliminary data.</text>
</comment>
<evidence type="ECO:0000256" key="1">
    <source>
        <dbReference type="SAM" id="SignalP"/>
    </source>
</evidence>
<keyword evidence="3" id="KW-1185">Reference proteome</keyword>
<reference evidence="2" key="2">
    <citation type="submission" date="2023-06" db="EMBL/GenBank/DDBJ databases">
        <authorList>
            <consortium name="Lawrence Berkeley National Laboratory"/>
            <person name="Haridas S."/>
            <person name="Hensen N."/>
            <person name="Bonometti L."/>
            <person name="Westerberg I."/>
            <person name="Brannstrom I.O."/>
            <person name="Guillou S."/>
            <person name="Cros-Aarteil S."/>
            <person name="Calhoun S."/>
            <person name="Kuo A."/>
            <person name="Mondo S."/>
            <person name="Pangilinan J."/>
            <person name="Riley R."/>
            <person name="LaButti K."/>
            <person name="Andreopoulos B."/>
            <person name="Lipzen A."/>
            <person name="Chen C."/>
            <person name="Yanf M."/>
            <person name="Daum C."/>
            <person name="Ng V."/>
            <person name="Clum A."/>
            <person name="Steindorff A."/>
            <person name="Ohm R."/>
            <person name="Martin F."/>
            <person name="Silar P."/>
            <person name="Natvig D."/>
            <person name="Lalanne C."/>
            <person name="Gautier V."/>
            <person name="Ament-velasquez S.L."/>
            <person name="Kruys A."/>
            <person name="Hutchinson M.I."/>
            <person name="Powell A.J."/>
            <person name="Barry K."/>
            <person name="Miller A.N."/>
            <person name="Grigoriev I.V."/>
            <person name="Debuchy R."/>
            <person name="Gladieux P."/>
            <person name="Thoren M.H."/>
            <person name="Johannesson H."/>
        </authorList>
    </citation>
    <scope>NUCLEOTIDE SEQUENCE</scope>
    <source>
        <strain evidence="2">CBS 232.78</strain>
    </source>
</reference>
<feature type="signal peptide" evidence="1">
    <location>
        <begin position="1"/>
        <end position="25"/>
    </location>
</feature>
<evidence type="ECO:0000313" key="3">
    <source>
        <dbReference type="Proteomes" id="UP001285441"/>
    </source>
</evidence>
<organism evidence="2 3">
    <name type="scientific">Podospora didyma</name>
    <dbReference type="NCBI Taxonomy" id="330526"/>
    <lineage>
        <taxon>Eukaryota</taxon>
        <taxon>Fungi</taxon>
        <taxon>Dikarya</taxon>
        <taxon>Ascomycota</taxon>
        <taxon>Pezizomycotina</taxon>
        <taxon>Sordariomycetes</taxon>
        <taxon>Sordariomycetidae</taxon>
        <taxon>Sordariales</taxon>
        <taxon>Podosporaceae</taxon>
        <taxon>Podospora</taxon>
    </lineage>
</organism>
<feature type="chain" id="PRO_5042169382" evidence="1">
    <location>
        <begin position="26"/>
        <end position="138"/>
    </location>
</feature>
<reference evidence="2" key="1">
    <citation type="journal article" date="2023" name="Mol. Phylogenet. Evol.">
        <title>Genome-scale phylogeny and comparative genomics of the fungal order Sordariales.</title>
        <authorList>
            <person name="Hensen N."/>
            <person name="Bonometti L."/>
            <person name="Westerberg I."/>
            <person name="Brannstrom I.O."/>
            <person name="Guillou S."/>
            <person name="Cros-Aarteil S."/>
            <person name="Calhoun S."/>
            <person name="Haridas S."/>
            <person name="Kuo A."/>
            <person name="Mondo S."/>
            <person name="Pangilinan J."/>
            <person name="Riley R."/>
            <person name="LaButti K."/>
            <person name="Andreopoulos B."/>
            <person name="Lipzen A."/>
            <person name="Chen C."/>
            <person name="Yan M."/>
            <person name="Daum C."/>
            <person name="Ng V."/>
            <person name="Clum A."/>
            <person name="Steindorff A."/>
            <person name="Ohm R.A."/>
            <person name="Martin F."/>
            <person name="Silar P."/>
            <person name="Natvig D.O."/>
            <person name="Lalanne C."/>
            <person name="Gautier V."/>
            <person name="Ament-Velasquez S.L."/>
            <person name="Kruys A."/>
            <person name="Hutchinson M.I."/>
            <person name="Powell A.J."/>
            <person name="Barry K."/>
            <person name="Miller A.N."/>
            <person name="Grigoriev I.V."/>
            <person name="Debuchy R."/>
            <person name="Gladieux P."/>
            <person name="Hiltunen Thoren M."/>
            <person name="Johannesson H."/>
        </authorList>
    </citation>
    <scope>NUCLEOTIDE SEQUENCE</scope>
    <source>
        <strain evidence="2">CBS 232.78</strain>
    </source>
</reference>
<dbReference type="EMBL" id="JAULSW010000009">
    <property type="protein sequence ID" value="KAK3370435.1"/>
    <property type="molecule type" value="Genomic_DNA"/>
</dbReference>